<evidence type="ECO:0008006" key="3">
    <source>
        <dbReference type="Google" id="ProtNLM"/>
    </source>
</evidence>
<name>A0A1G9CKS4_9BACL</name>
<evidence type="ECO:0000313" key="1">
    <source>
        <dbReference type="EMBL" id="SDK52074.1"/>
    </source>
</evidence>
<protein>
    <recommendedName>
        <fullName evidence="3">DUF2487 domain-containing protein</fullName>
    </recommendedName>
</protein>
<dbReference type="Proteomes" id="UP000199008">
    <property type="component" value="Unassembled WGS sequence"/>
</dbReference>
<accession>A0A1G9CKS4</accession>
<proteinExistence type="predicted"/>
<keyword evidence="2" id="KW-1185">Reference proteome</keyword>
<dbReference type="Pfam" id="PF10673">
    <property type="entry name" value="DUF2487"/>
    <property type="match status" value="1"/>
</dbReference>
<reference evidence="2" key="1">
    <citation type="submission" date="2016-10" db="EMBL/GenBank/DDBJ databases">
        <authorList>
            <person name="Varghese N."/>
            <person name="Submissions S."/>
        </authorList>
    </citation>
    <scope>NUCLEOTIDE SEQUENCE [LARGE SCALE GENOMIC DNA]</scope>
    <source>
        <strain evidence="2">CGMCC 1.8895</strain>
    </source>
</reference>
<dbReference type="EMBL" id="FNFY01000004">
    <property type="protein sequence ID" value="SDK52074.1"/>
    <property type="molecule type" value="Genomic_DNA"/>
</dbReference>
<dbReference type="OrthoDB" id="2678750at2"/>
<dbReference type="AlphaFoldDB" id="A0A1G9CKS4"/>
<organism evidence="1 2">
    <name type="scientific">Lacicoccus qingdaonensis</name>
    <dbReference type="NCBI Taxonomy" id="576118"/>
    <lineage>
        <taxon>Bacteria</taxon>
        <taxon>Bacillati</taxon>
        <taxon>Bacillota</taxon>
        <taxon>Bacilli</taxon>
        <taxon>Bacillales</taxon>
        <taxon>Salinicoccaceae</taxon>
        <taxon>Lacicoccus</taxon>
    </lineage>
</organism>
<sequence>MLYNFNDIKNLKDQLEFVDTAVIPFVSADLDEQALTHANDIELVQLVTIQLEKQFKGRIFITPAMTTVLSDTEVLKQYQKQLYDYGFKNVVILTHLNLDDEFNSIRLNQIPLQDMSSDIKFDLVNDEVKKVMKSIISIWNS</sequence>
<dbReference type="STRING" id="576118.SAMN05216216_10498"/>
<dbReference type="RefSeq" id="WP_092984878.1">
    <property type="nucleotide sequence ID" value="NZ_FNFY01000004.1"/>
</dbReference>
<dbReference type="InterPro" id="IPR019615">
    <property type="entry name" value="DUF2487"/>
</dbReference>
<evidence type="ECO:0000313" key="2">
    <source>
        <dbReference type="Proteomes" id="UP000199008"/>
    </source>
</evidence>
<gene>
    <name evidence="1" type="ORF">SAMN05216216_10498</name>
</gene>